<keyword evidence="2 7" id="KW-0813">Transport</keyword>
<gene>
    <name evidence="10" type="ORF">GCM10023323_11150</name>
</gene>
<keyword evidence="3" id="KW-1003">Cell membrane</keyword>
<evidence type="ECO:0000256" key="2">
    <source>
        <dbReference type="ARBA" id="ARBA00022448"/>
    </source>
</evidence>
<dbReference type="Gene3D" id="1.10.3720.10">
    <property type="entry name" value="MetI-like"/>
    <property type="match status" value="1"/>
</dbReference>
<evidence type="ECO:0000256" key="8">
    <source>
        <dbReference type="SAM" id="MobiDB-lite"/>
    </source>
</evidence>
<feature type="transmembrane region" description="Helical" evidence="7">
    <location>
        <begin position="192"/>
        <end position="214"/>
    </location>
</feature>
<dbReference type="PANTHER" id="PTHR43005">
    <property type="entry name" value="BLR7065 PROTEIN"/>
    <property type="match status" value="1"/>
</dbReference>
<reference evidence="11" key="1">
    <citation type="journal article" date="2019" name="Int. J. Syst. Evol. Microbiol.">
        <title>The Global Catalogue of Microorganisms (GCM) 10K type strain sequencing project: providing services to taxonomists for standard genome sequencing and annotation.</title>
        <authorList>
            <consortium name="The Broad Institute Genomics Platform"/>
            <consortium name="The Broad Institute Genome Sequencing Center for Infectious Disease"/>
            <person name="Wu L."/>
            <person name="Ma J."/>
        </authorList>
    </citation>
    <scope>NUCLEOTIDE SEQUENCE [LARGE SCALE GENOMIC DNA]</scope>
    <source>
        <strain evidence="11">JCM 18306</strain>
    </source>
</reference>
<comment type="caution">
    <text evidence="10">The sequence shown here is derived from an EMBL/GenBank/DDBJ whole genome shotgun (WGS) entry which is preliminary data.</text>
</comment>
<feature type="transmembrane region" description="Helical" evidence="7">
    <location>
        <begin position="96"/>
        <end position="118"/>
    </location>
</feature>
<feature type="region of interest" description="Disordered" evidence="8">
    <location>
        <begin position="1"/>
        <end position="24"/>
    </location>
</feature>
<dbReference type="RefSeq" id="WP_345627046.1">
    <property type="nucleotide sequence ID" value="NZ_BAABJR010000002.1"/>
</dbReference>
<feature type="transmembrane region" description="Helical" evidence="7">
    <location>
        <begin position="130"/>
        <end position="149"/>
    </location>
</feature>
<sequence length="314" mass="34013">MSTSLTDTQRPATPPGSGHTSMSRRRVRLPGFTGRMMAPGLLLLAAVSLLPFAAVVAMSFARVHLLGGLRLEGVGTANWERLFSDPDTAWAWVRTAVYFALTVGGEMVLGTALAVCLWRLRGGRNAALSLLLLPMFVAPVIVGLLGRFLTDSTFGLYTWLLRQLGYHGDIMADKTTAFAAVTLMDIWEWTPLIALIALAGLTSVPSSVLEAASLDGAGLPRMLRHIVLPSIAPVLLVALLIRSMDALRYFDIIWNTTGGGPADATKTASVRLYETAFRFFDFGYAAVTGLLMLAVTTVVARYFVRLLERKEPAR</sequence>
<comment type="subcellular location">
    <subcellularLocation>
        <location evidence="1 7">Cell membrane</location>
        <topology evidence="1 7">Multi-pass membrane protein</topology>
    </subcellularLocation>
</comment>
<dbReference type="PROSITE" id="PS50928">
    <property type="entry name" value="ABC_TM1"/>
    <property type="match status" value="1"/>
</dbReference>
<dbReference type="InterPro" id="IPR000515">
    <property type="entry name" value="MetI-like"/>
</dbReference>
<feature type="transmembrane region" description="Helical" evidence="7">
    <location>
        <begin position="226"/>
        <end position="244"/>
    </location>
</feature>
<protein>
    <submittedName>
        <fullName evidence="10">Sugar ABC transporter permease</fullName>
    </submittedName>
</protein>
<evidence type="ECO:0000313" key="11">
    <source>
        <dbReference type="Proteomes" id="UP001499878"/>
    </source>
</evidence>
<proteinExistence type="inferred from homology"/>
<keyword evidence="11" id="KW-1185">Reference proteome</keyword>
<feature type="domain" description="ABC transmembrane type-1" evidence="9">
    <location>
        <begin position="92"/>
        <end position="303"/>
    </location>
</feature>
<evidence type="ECO:0000256" key="6">
    <source>
        <dbReference type="ARBA" id="ARBA00023136"/>
    </source>
</evidence>
<keyword evidence="4 7" id="KW-0812">Transmembrane</keyword>
<dbReference type="InterPro" id="IPR035906">
    <property type="entry name" value="MetI-like_sf"/>
</dbReference>
<dbReference type="SUPFAM" id="SSF161098">
    <property type="entry name" value="MetI-like"/>
    <property type="match status" value="1"/>
</dbReference>
<accession>A0ABP9SW99</accession>
<comment type="similarity">
    <text evidence="7">Belongs to the binding-protein-dependent transport system permease family.</text>
</comment>
<dbReference type="EMBL" id="BAABJR010000002">
    <property type="protein sequence ID" value="GAA5205115.1"/>
    <property type="molecule type" value="Genomic_DNA"/>
</dbReference>
<dbReference type="Pfam" id="PF00528">
    <property type="entry name" value="BPD_transp_1"/>
    <property type="match status" value="1"/>
</dbReference>
<feature type="transmembrane region" description="Helical" evidence="7">
    <location>
        <begin position="282"/>
        <end position="304"/>
    </location>
</feature>
<keyword evidence="6 7" id="KW-0472">Membrane</keyword>
<evidence type="ECO:0000256" key="3">
    <source>
        <dbReference type="ARBA" id="ARBA00022475"/>
    </source>
</evidence>
<evidence type="ECO:0000256" key="4">
    <source>
        <dbReference type="ARBA" id="ARBA00022692"/>
    </source>
</evidence>
<feature type="transmembrane region" description="Helical" evidence="7">
    <location>
        <begin position="41"/>
        <end position="61"/>
    </location>
</feature>
<evidence type="ECO:0000313" key="10">
    <source>
        <dbReference type="EMBL" id="GAA5205115.1"/>
    </source>
</evidence>
<evidence type="ECO:0000256" key="7">
    <source>
        <dbReference type="RuleBase" id="RU363032"/>
    </source>
</evidence>
<dbReference type="Proteomes" id="UP001499878">
    <property type="component" value="Unassembled WGS sequence"/>
</dbReference>
<evidence type="ECO:0000259" key="9">
    <source>
        <dbReference type="PROSITE" id="PS50928"/>
    </source>
</evidence>
<organism evidence="10 11">
    <name type="scientific">Streptomyces thinghirensis</name>
    <dbReference type="NCBI Taxonomy" id="551547"/>
    <lineage>
        <taxon>Bacteria</taxon>
        <taxon>Bacillati</taxon>
        <taxon>Actinomycetota</taxon>
        <taxon>Actinomycetes</taxon>
        <taxon>Kitasatosporales</taxon>
        <taxon>Streptomycetaceae</taxon>
        <taxon>Streptomyces</taxon>
    </lineage>
</organism>
<evidence type="ECO:0000256" key="1">
    <source>
        <dbReference type="ARBA" id="ARBA00004651"/>
    </source>
</evidence>
<keyword evidence="5 7" id="KW-1133">Transmembrane helix</keyword>
<evidence type="ECO:0000256" key="5">
    <source>
        <dbReference type="ARBA" id="ARBA00022989"/>
    </source>
</evidence>
<dbReference type="CDD" id="cd06261">
    <property type="entry name" value="TM_PBP2"/>
    <property type="match status" value="1"/>
</dbReference>
<dbReference type="PANTHER" id="PTHR43005:SF1">
    <property type="entry name" value="SPERMIDINE_PUTRESCINE TRANSPORT SYSTEM PERMEASE PROTEIN"/>
    <property type="match status" value="1"/>
</dbReference>
<feature type="compositionally biased region" description="Polar residues" evidence="8">
    <location>
        <begin position="1"/>
        <end position="11"/>
    </location>
</feature>
<name>A0ABP9SW99_9ACTN</name>